<dbReference type="InterPro" id="IPR050918">
    <property type="entry name" value="CNF-like_PLA2_Inhibitor"/>
</dbReference>
<name>A0A125S9L5_AMBME</name>
<accession>A0A125S9L5</accession>
<proteinExistence type="evidence at transcript level"/>
<sequence>MRAFIGRLGLLFAFVVAGNSIVCEVCRSWDGIYCSGQLETCGKSVKSCQISISELRGEHEKPIYNVFKNCSEPAAKSAVYRVAMVGTSYQKVVHVCREDGCNKLDLQFQPNNSTLNGVKCPSCYAKDETSCEMEDIINCTGDMTRCIFVAATFRLTEGPPFRIAYKACANLKNIGQFPVVPTETIHGITALKLNEGL</sequence>
<dbReference type="EMBL" id="KU043463">
    <property type="protein sequence ID" value="AME17861.1"/>
    <property type="molecule type" value="mRNA"/>
</dbReference>
<feature type="signal peptide" evidence="3">
    <location>
        <begin position="1"/>
        <end position="20"/>
    </location>
</feature>
<feature type="domain" description="UPAR/Ly6" evidence="4">
    <location>
        <begin position="117"/>
        <end position="170"/>
    </location>
</feature>
<keyword evidence="2" id="KW-0964">Secreted</keyword>
<dbReference type="Gene3D" id="2.10.60.10">
    <property type="entry name" value="CD59"/>
    <property type="match status" value="1"/>
</dbReference>
<evidence type="ECO:0000256" key="1">
    <source>
        <dbReference type="ARBA" id="ARBA00004613"/>
    </source>
</evidence>
<dbReference type="SUPFAM" id="SSF57302">
    <property type="entry name" value="Snake toxin-like"/>
    <property type="match status" value="2"/>
</dbReference>
<dbReference type="Pfam" id="PF00021">
    <property type="entry name" value="UPAR_LY6"/>
    <property type="match status" value="1"/>
</dbReference>
<dbReference type="GO" id="GO:0005576">
    <property type="term" value="C:extracellular region"/>
    <property type="evidence" value="ECO:0007669"/>
    <property type="project" value="UniProtKB-SubCell"/>
</dbReference>
<dbReference type="AlphaFoldDB" id="A0A125S9L5"/>
<reference evidence="5" key="1">
    <citation type="journal article" date="2016" name="Sci. Rep.">
        <title>Courtship Pheromone Use in a Model Urodele, the Mexican Axolotl (Ambystoma mexicanum).</title>
        <authorList>
            <person name="Maex M."/>
            <person name="Van Bocxlaer I."/>
            <person name="Mortier A."/>
            <person name="Proost P."/>
            <person name="Bossuyt F."/>
        </authorList>
    </citation>
    <scope>NUCLEOTIDE SEQUENCE</scope>
</reference>
<dbReference type="PANTHER" id="PTHR20914:SF9">
    <property type="entry name" value="COILED, ISOFORM A"/>
    <property type="match status" value="1"/>
</dbReference>
<evidence type="ECO:0000259" key="4">
    <source>
        <dbReference type="Pfam" id="PF00021"/>
    </source>
</evidence>
<dbReference type="PANTHER" id="PTHR20914">
    <property type="entry name" value="LY6/PLAUR DOMAIN-CONTAINING PROTEIN 8"/>
    <property type="match status" value="1"/>
</dbReference>
<protein>
    <submittedName>
        <fullName evidence="5">Sodefrin-like factor</fullName>
    </submittedName>
</protein>
<evidence type="ECO:0000313" key="5">
    <source>
        <dbReference type="EMBL" id="AME17861.1"/>
    </source>
</evidence>
<dbReference type="CDD" id="cd23572">
    <property type="entry name" value="TFP_LU_ECD_PINLYP_rpt2"/>
    <property type="match status" value="1"/>
</dbReference>
<evidence type="ECO:0000256" key="3">
    <source>
        <dbReference type="SAM" id="SignalP"/>
    </source>
</evidence>
<keyword evidence="3" id="KW-0732">Signal</keyword>
<feature type="chain" id="PRO_5007179740" evidence="3">
    <location>
        <begin position="21"/>
        <end position="197"/>
    </location>
</feature>
<evidence type="ECO:0000256" key="2">
    <source>
        <dbReference type="ARBA" id="ARBA00022525"/>
    </source>
</evidence>
<organism evidence="5">
    <name type="scientific">Ambystoma mexicanum</name>
    <name type="common">Axolotl</name>
    <dbReference type="NCBI Taxonomy" id="8296"/>
    <lineage>
        <taxon>Eukaryota</taxon>
        <taxon>Metazoa</taxon>
        <taxon>Chordata</taxon>
        <taxon>Craniata</taxon>
        <taxon>Vertebrata</taxon>
        <taxon>Euteleostomi</taxon>
        <taxon>Amphibia</taxon>
        <taxon>Batrachia</taxon>
        <taxon>Caudata</taxon>
        <taxon>Salamandroidea</taxon>
        <taxon>Ambystomatidae</taxon>
        <taxon>Ambystoma</taxon>
    </lineage>
</organism>
<dbReference type="InterPro" id="IPR045860">
    <property type="entry name" value="Snake_toxin-like_sf"/>
</dbReference>
<dbReference type="InterPro" id="IPR016054">
    <property type="entry name" value="LY6_UPA_recep-like"/>
</dbReference>
<gene>
    <name evidence="5" type="primary">SPF11</name>
</gene>
<comment type="subcellular location">
    <subcellularLocation>
        <location evidence="1">Secreted</location>
    </subcellularLocation>
</comment>